<accession>A0ABW4IFG7</accession>
<dbReference type="Proteomes" id="UP001597118">
    <property type="component" value="Unassembled WGS sequence"/>
</dbReference>
<protein>
    <submittedName>
        <fullName evidence="2">Class I SAM-dependent methyltransferase</fullName>
        <ecNumber evidence="2">2.1.1.-</ecNumber>
    </submittedName>
</protein>
<dbReference type="Gene3D" id="3.40.50.150">
    <property type="entry name" value="Vaccinia Virus protein VP39"/>
    <property type="match status" value="1"/>
</dbReference>
<proteinExistence type="predicted"/>
<dbReference type="GO" id="GO:0032259">
    <property type="term" value="P:methylation"/>
    <property type="evidence" value="ECO:0007669"/>
    <property type="project" value="UniProtKB-KW"/>
</dbReference>
<evidence type="ECO:0000259" key="1">
    <source>
        <dbReference type="Pfam" id="PF08241"/>
    </source>
</evidence>
<reference evidence="3" key="1">
    <citation type="journal article" date="2019" name="Int. J. Syst. Evol. Microbiol.">
        <title>The Global Catalogue of Microorganisms (GCM) 10K type strain sequencing project: providing services to taxonomists for standard genome sequencing and annotation.</title>
        <authorList>
            <consortium name="The Broad Institute Genomics Platform"/>
            <consortium name="The Broad Institute Genome Sequencing Center for Infectious Disease"/>
            <person name="Wu L."/>
            <person name="Ma J."/>
        </authorList>
    </citation>
    <scope>NUCLEOTIDE SEQUENCE [LARGE SCALE GENOMIC DNA]</scope>
    <source>
        <strain evidence="3">CCUG 53762</strain>
    </source>
</reference>
<dbReference type="EMBL" id="JBHUDG010000019">
    <property type="protein sequence ID" value="MFD1630769.1"/>
    <property type="molecule type" value="Genomic_DNA"/>
</dbReference>
<organism evidence="2 3">
    <name type="scientific">Pseudopedobacter beijingensis</name>
    <dbReference type="NCBI Taxonomy" id="1207056"/>
    <lineage>
        <taxon>Bacteria</taxon>
        <taxon>Pseudomonadati</taxon>
        <taxon>Bacteroidota</taxon>
        <taxon>Sphingobacteriia</taxon>
        <taxon>Sphingobacteriales</taxon>
        <taxon>Sphingobacteriaceae</taxon>
        <taxon>Pseudopedobacter</taxon>
    </lineage>
</organism>
<dbReference type="InterPro" id="IPR029063">
    <property type="entry name" value="SAM-dependent_MTases_sf"/>
</dbReference>
<sequence>MSIDEINDKNETLAKIAAQLSCPDREEGIAMGEMMDETNIGMTLATLDNLSLGQVNSVLEIGHGNAGHLKLLFDRSNDLHYTGIEISETMSLQAKQINKDFITKQKAEFVLYNGGNVLPFDDGIFDRVFTVNTLYFWEAPLAFITDVFRVLRPGGSLLLTFAHKDFMEKLPFVKFGFRLYNPNDIADLLKSTDFSIAEAKEHAEEVKSKTGELVVRQFSVLTIRRKV</sequence>
<feature type="domain" description="Methyltransferase type 11" evidence="1">
    <location>
        <begin position="59"/>
        <end position="158"/>
    </location>
</feature>
<evidence type="ECO:0000313" key="2">
    <source>
        <dbReference type="EMBL" id="MFD1630769.1"/>
    </source>
</evidence>
<evidence type="ECO:0000313" key="3">
    <source>
        <dbReference type="Proteomes" id="UP001597118"/>
    </source>
</evidence>
<dbReference type="EC" id="2.1.1.-" evidence="2"/>
<keyword evidence="2" id="KW-0489">Methyltransferase</keyword>
<dbReference type="SUPFAM" id="SSF53335">
    <property type="entry name" value="S-adenosyl-L-methionine-dependent methyltransferases"/>
    <property type="match status" value="1"/>
</dbReference>
<dbReference type="CDD" id="cd02440">
    <property type="entry name" value="AdoMet_MTases"/>
    <property type="match status" value="1"/>
</dbReference>
<name>A0ABW4IFG7_9SPHI</name>
<keyword evidence="2" id="KW-0808">Transferase</keyword>
<dbReference type="InterPro" id="IPR013216">
    <property type="entry name" value="Methyltransf_11"/>
</dbReference>
<gene>
    <name evidence="2" type="ORF">ACFSAH_12840</name>
</gene>
<comment type="caution">
    <text evidence="2">The sequence shown here is derived from an EMBL/GenBank/DDBJ whole genome shotgun (WGS) entry which is preliminary data.</text>
</comment>
<dbReference type="RefSeq" id="WP_379663145.1">
    <property type="nucleotide sequence ID" value="NZ_JBHUDG010000019.1"/>
</dbReference>
<keyword evidence="3" id="KW-1185">Reference proteome</keyword>
<dbReference type="GO" id="GO:0008168">
    <property type="term" value="F:methyltransferase activity"/>
    <property type="evidence" value="ECO:0007669"/>
    <property type="project" value="UniProtKB-KW"/>
</dbReference>
<dbReference type="Pfam" id="PF08241">
    <property type="entry name" value="Methyltransf_11"/>
    <property type="match status" value="1"/>
</dbReference>